<sequence>MGSLLQTLVDLVERSSRKRAPDILNVEYLICSLSQIEQDRQSTSYMVAPTAQQHLVRARKTHAGIPIGMPEVEYDLTRNHVDDAGRINPVRICPFDRIKNDLDAAIWRSMAQPIHDTRFRLRFRPGNMRGERLDWLYYGSCDGHWRGTSEHQSHADSEGQNHCRNKQPRKDDNCTDQ</sequence>
<proteinExistence type="predicted"/>
<organism evidence="2 3">
    <name type="scientific">Pararhizobium antarcticum</name>
    <dbReference type="NCBI Taxonomy" id="1798805"/>
    <lineage>
        <taxon>Bacteria</taxon>
        <taxon>Pseudomonadati</taxon>
        <taxon>Pseudomonadota</taxon>
        <taxon>Alphaproteobacteria</taxon>
        <taxon>Hyphomicrobiales</taxon>
        <taxon>Rhizobiaceae</taxon>
        <taxon>Rhizobium/Agrobacterium group</taxon>
        <taxon>Pararhizobium</taxon>
    </lineage>
</organism>
<dbReference type="EMBL" id="LSRP01000098">
    <property type="protein sequence ID" value="OJF94426.1"/>
    <property type="molecule type" value="Genomic_DNA"/>
</dbReference>
<feature type="compositionally biased region" description="Basic and acidic residues" evidence="1">
    <location>
        <begin position="168"/>
        <end position="177"/>
    </location>
</feature>
<comment type="caution">
    <text evidence="2">The sequence shown here is derived from an EMBL/GenBank/DDBJ whole genome shotgun (WGS) entry which is preliminary data.</text>
</comment>
<dbReference type="AlphaFoldDB" id="A0A657LQK6"/>
<accession>A0A657LQK6</accession>
<name>A0A657LQK6_9HYPH</name>
<feature type="compositionally biased region" description="Basic and acidic residues" evidence="1">
    <location>
        <begin position="147"/>
        <end position="161"/>
    </location>
</feature>
<evidence type="ECO:0000256" key="1">
    <source>
        <dbReference type="SAM" id="MobiDB-lite"/>
    </source>
</evidence>
<evidence type="ECO:0000313" key="3">
    <source>
        <dbReference type="Proteomes" id="UP000182661"/>
    </source>
</evidence>
<feature type="region of interest" description="Disordered" evidence="1">
    <location>
        <begin position="147"/>
        <end position="177"/>
    </location>
</feature>
<protein>
    <submittedName>
        <fullName evidence="2">Uncharacterized protein</fullName>
    </submittedName>
</protein>
<keyword evidence="3" id="KW-1185">Reference proteome</keyword>
<dbReference type="Proteomes" id="UP000182661">
    <property type="component" value="Unassembled WGS sequence"/>
</dbReference>
<reference evidence="2 3" key="1">
    <citation type="submission" date="2016-02" db="EMBL/GenBank/DDBJ databases">
        <title>Genome sequencing of a beta-galactosidase producing bacteria Rhizobium sp. 59.</title>
        <authorList>
            <person name="Wang D."/>
            <person name="Kot W."/>
            <person name="Qin Y."/>
            <person name="Hansen L."/>
            <person name="Naqvi K."/>
            <person name="Rensing C."/>
        </authorList>
    </citation>
    <scope>NUCLEOTIDE SEQUENCE [LARGE SCALE GENOMIC DNA]</scope>
    <source>
        <strain evidence="2 3">59</strain>
    </source>
</reference>
<evidence type="ECO:0000313" key="2">
    <source>
        <dbReference type="EMBL" id="OJF94426.1"/>
    </source>
</evidence>
<gene>
    <name evidence="2" type="ORF">AX760_20100</name>
</gene>